<dbReference type="EnsemblPlants" id="AES77103">
    <property type="protein sequence ID" value="AES77103"/>
    <property type="gene ID" value="MTR_6g091840"/>
</dbReference>
<dbReference type="STRING" id="3880.G7KJ85"/>
<feature type="compositionally biased region" description="Acidic residues" evidence="1">
    <location>
        <begin position="48"/>
        <end position="64"/>
    </location>
</feature>
<evidence type="ECO:0000256" key="1">
    <source>
        <dbReference type="SAM" id="MobiDB-lite"/>
    </source>
</evidence>
<proteinExistence type="predicted"/>
<dbReference type="EMBL" id="CM001222">
    <property type="protein sequence ID" value="AES77103.1"/>
    <property type="molecule type" value="Genomic_DNA"/>
</dbReference>
<reference evidence="2 4" key="1">
    <citation type="journal article" date="2011" name="Nature">
        <title>The Medicago genome provides insight into the evolution of rhizobial symbioses.</title>
        <authorList>
            <person name="Young N.D."/>
            <person name="Debelle F."/>
            <person name="Oldroyd G.E."/>
            <person name="Geurts R."/>
            <person name="Cannon S.B."/>
            <person name="Udvardi M.K."/>
            <person name="Benedito V.A."/>
            <person name="Mayer K.F."/>
            <person name="Gouzy J."/>
            <person name="Schoof H."/>
            <person name="Van de Peer Y."/>
            <person name="Proost S."/>
            <person name="Cook D.R."/>
            <person name="Meyers B.C."/>
            <person name="Spannagl M."/>
            <person name="Cheung F."/>
            <person name="De Mita S."/>
            <person name="Krishnakumar V."/>
            <person name="Gundlach H."/>
            <person name="Zhou S."/>
            <person name="Mudge J."/>
            <person name="Bharti A.K."/>
            <person name="Murray J.D."/>
            <person name="Naoumkina M.A."/>
            <person name="Rosen B."/>
            <person name="Silverstein K.A."/>
            <person name="Tang H."/>
            <person name="Rombauts S."/>
            <person name="Zhao P.X."/>
            <person name="Zhou P."/>
            <person name="Barbe V."/>
            <person name="Bardou P."/>
            <person name="Bechner M."/>
            <person name="Bellec A."/>
            <person name="Berger A."/>
            <person name="Berges H."/>
            <person name="Bidwell S."/>
            <person name="Bisseling T."/>
            <person name="Choisne N."/>
            <person name="Couloux A."/>
            <person name="Denny R."/>
            <person name="Deshpande S."/>
            <person name="Dai X."/>
            <person name="Doyle J.J."/>
            <person name="Dudez A.M."/>
            <person name="Farmer A.D."/>
            <person name="Fouteau S."/>
            <person name="Franken C."/>
            <person name="Gibelin C."/>
            <person name="Gish J."/>
            <person name="Goldstein S."/>
            <person name="Gonzalez A.J."/>
            <person name="Green P.J."/>
            <person name="Hallab A."/>
            <person name="Hartog M."/>
            <person name="Hua A."/>
            <person name="Humphray S.J."/>
            <person name="Jeong D.H."/>
            <person name="Jing Y."/>
            <person name="Jocker A."/>
            <person name="Kenton S.M."/>
            <person name="Kim D.J."/>
            <person name="Klee K."/>
            <person name="Lai H."/>
            <person name="Lang C."/>
            <person name="Lin S."/>
            <person name="Macmil S.L."/>
            <person name="Magdelenat G."/>
            <person name="Matthews L."/>
            <person name="McCorrison J."/>
            <person name="Monaghan E.L."/>
            <person name="Mun J.H."/>
            <person name="Najar F.Z."/>
            <person name="Nicholson C."/>
            <person name="Noirot C."/>
            <person name="O'Bleness M."/>
            <person name="Paule C.R."/>
            <person name="Poulain J."/>
            <person name="Prion F."/>
            <person name="Qin B."/>
            <person name="Qu C."/>
            <person name="Retzel E.F."/>
            <person name="Riddle C."/>
            <person name="Sallet E."/>
            <person name="Samain S."/>
            <person name="Samson N."/>
            <person name="Sanders I."/>
            <person name="Saurat O."/>
            <person name="Scarpelli C."/>
            <person name="Schiex T."/>
            <person name="Segurens B."/>
            <person name="Severin A.J."/>
            <person name="Sherrier D.J."/>
            <person name="Shi R."/>
            <person name="Sims S."/>
            <person name="Singer S.R."/>
            <person name="Sinharoy S."/>
            <person name="Sterck L."/>
            <person name="Viollet A."/>
            <person name="Wang B.B."/>
            <person name="Wang K."/>
            <person name="Wang M."/>
            <person name="Wang X."/>
            <person name="Warfsmann J."/>
            <person name="Weissenbach J."/>
            <person name="White D.D."/>
            <person name="White J.D."/>
            <person name="Wiley G.B."/>
            <person name="Wincker P."/>
            <person name="Xing Y."/>
            <person name="Yang L."/>
            <person name="Yao Z."/>
            <person name="Ying F."/>
            <person name="Zhai J."/>
            <person name="Zhou L."/>
            <person name="Zuber A."/>
            <person name="Denarie J."/>
            <person name="Dixon R.A."/>
            <person name="May G.D."/>
            <person name="Schwartz D.C."/>
            <person name="Rogers J."/>
            <person name="Quetier F."/>
            <person name="Town C.D."/>
            <person name="Roe B.A."/>
        </authorList>
    </citation>
    <scope>NUCLEOTIDE SEQUENCE [LARGE SCALE GENOMIC DNA]</scope>
    <source>
        <strain evidence="2">A17</strain>
        <strain evidence="3 4">cv. Jemalong A17</strain>
    </source>
</reference>
<dbReference type="PANTHER" id="PTHR36058:SF1">
    <property type="entry name" value="NUCLEOPHOSMIN"/>
    <property type="match status" value="1"/>
</dbReference>
<feature type="region of interest" description="Disordered" evidence="1">
    <location>
        <begin position="37"/>
        <end position="84"/>
    </location>
</feature>
<accession>G7KJ85</accession>
<name>G7KJ85_MEDTR</name>
<dbReference type="PANTHER" id="PTHR36058">
    <property type="entry name" value="NUCLEOPHOSMIN"/>
    <property type="match status" value="1"/>
</dbReference>
<organism evidence="2 4">
    <name type="scientific">Medicago truncatula</name>
    <name type="common">Barrel medic</name>
    <name type="synonym">Medicago tribuloides</name>
    <dbReference type="NCBI Taxonomy" id="3880"/>
    <lineage>
        <taxon>Eukaryota</taxon>
        <taxon>Viridiplantae</taxon>
        <taxon>Streptophyta</taxon>
        <taxon>Embryophyta</taxon>
        <taxon>Tracheophyta</taxon>
        <taxon>Spermatophyta</taxon>
        <taxon>Magnoliopsida</taxon>
        <taxon>eudicotyledons</taxon>
        <taxon>Gunneridae</taxon>
        <taxon>Pentapetalae</taxon>
        <taxon>rosids</taxon>
        <taxon>fabids</taxon>
        <taxon>Fabales</taxon>
        <taxon>Fabaceae</taxon>
        <taxon>Papilionoideae</taxon>
        <taxon>50 kb inversion clade</taxon>
        <taxon>NPAAA clade</taxon>
        <taxon>Hologalegina</taxon>
        <taxon>IRL clade</taxon>
        <taxon>Trifolieae</taxon>
        <taxon>Medicago</taxon>
    </lineage>
</organism>
<evidence type="ECO:0000313" key="4">
    <source>
        <dbReference type="Proteomes" id="UP000002051"/>
    </source>
</evidence>
<evidence type="ECO:0000313" key="2">
    <source>
        <dbReference type="EMBL" id="AES77103.1"/>
    </source>
</evidence>
<sequence>MNLLLKFSSEVLFACYRTRTPGEPFVAKSSNEAEMEKLVKSMENFGAENEDDNEDEDEDEDEADFPSKLGKVLRSKENEKGDWKQKIRKGIVECGHKHGWWKGKKAISSKKNPKPEL</sequence>
<feature type="compositionally biased region" description="Basic and acidic residues" evidence="1">
    <location>
        <begin position="74"/>
        <end position="84"/>
    </location>
</feature>
<dbReference type="HOGENOM" id="CLU_2088446_0_0_1"/>
<gene>
    <name evidence="2" type="ordered locus">MTR_6g091840</name>
</gene>
<reference evidence="2 4" key="2">
    <citation type="journal article" date="2014" name="BMC Genomics">
        <title>An improved genome release (version Mt4.0) for the model legume Medicago truncatula.</title>
        <authorList>
            <person name="Tang H."/>
            <person name="Krishnakumar V."/>
            <person name="Bidwell S."/>
            <person name="Rosen B."/>
            <person name="Chan A."/>
            <person name="Zhou S."/>
            <person name="Gentzbittel L."/>
            <person name="Childs K.L."/>
            <person name="Yandell M."/>
            <person name="Gundlach H."/>
            <person name="Mayer K.F."/>
            <person name="Schwartz D.C."/>
            <person name="Town C.D."/>
        </authorList>
    </citation>
    <scope>GENOME REANNOTATION</scope>
    <source>
        <strain evidence="3 4">cv. Jemalong A17</strain>
    </source>
</reference>
<dbReference type="AlphaFoldDB" id="G7KJ85"/>
<dbReference type="PaxDb" id="3880-AES77103"/>
<dbReference type="Proteomes" id="UP000002051">
    <property type="component" value="Chromosome 6"/>
</dbReference>
<protein>
    <submittedName>
        <fullName evidence="2 3">Uncharacterized protein</fullName>
    </submittedName>
</protein>
<evidence type="ECO:0000313" key="3">
    <source>
        <dbReference type="EnsemblPlants" id="AES77103"/>
    </source>
</evidence>
<keyword evidence="4" id="KW-1185">Reference proteome</keyword>
<reference evidence="3" key="3">
    <citation type="submission" date="2015-04" db="UniProtKB">
        <authorList>
            <consortium name="EnsemblPlants"/>
        </authorList>
    </citation>
    <scope>IDENTIFICATION</scope>
    <source>
        <strain evidence="3">cv. Jemalong A17</strain>
    </source>
</reference>